<feature type="domain" description="DUF11" evidence="3">
    <location>
        <begin position="2367"/>
        <end position="2480"/>
    </location>
</feature>
<feature type="domain" description="DUF11" evidence="3">
    <location>
        <begin position="585"/>
        <end position="695"/>
    </location>
</feature>
<feature type="domain" description="DUF11" evidence="3">
    <location>
        <begin position="1889"/>
        <end position="2000"/>
    </location>
</feature>
<dbReference type="InterPro" id="IPR051172">
    <property type="entry name" value="Chlamydia_OmcB"/>
</dbReference>
<feature type="domain" description="DUF11" evidence="3">
    <location>
        <begin position="462"/>
        <end position="575"/>
    </location>
</feature>
<feature type="domain" description="DUF11" evidence="3">
    <location>
        <begin position="2128"/>
        <end position="2238"/>
    </location>
</feature>
<feature type="region of interest" description="Disordered" evidence="1">
    <location>
        <begin position="2581"/>
        <end position="2616"/>
    </location>
</feature>
<feature type="domain" description="DUF11" evidence="3">
    <location>
        <begin position="1302"/>
        <end position="1409"/>
    </location>
</feature>
<feature type="domain" description="DUF11" evidence="3">
    <location>
        <begin position="1533"/>
        <end position="1644"/>
    </location>
</feature>
<reference evidence="4 5" key="1">
    <citation type="submission" date="2018-06" db="EMBL/GenBank/DDBJ databases">
        <title>Genomic Encyclopedia of Archaeal and Bacterial Type Strains, Phase II (KMG-II): from individual species to whole genera.</title>
        <authorList>
            <person name="Goeker M."/>
        </authorList>
    </citation>
    <scope>NUCLEOTIDE SEQUENCE [LARGE SCALE GENOMIC DNA]</scope>
    <source>
        <strain evidence="4 5">DSM 29821</strain>
    </source>
</reference>
<feature type="domain" description="DUF11" evidence="3">
    <location>
        <begin position="703"/>
        <end position="817"/>
    </location>
</feature>
<feature type="domain" description="DUF11" evidence="3">
    <location>
        <begin position="1182"/>
        <end position="1294"/>
    </location>
</feature>
<comment type="caution">
    <text evidence="4">The sequence shown here is derived from an EMBL/GenBank/DDBJ whole genome shotgun (WGS) entry which is preliminary data.</text>
</comment>
<feature type="region of interest" description="Disordered" evidence="1">
    <location>
        <begin position="1863"/>
        <end position="1882"/>
    </location>
</feature>
<sequence length="2908" mass="300877">MTKKTFLAIKYWLTAVLMLCCFAGTQAQTGTFKNTAGASGNAAASAGATPVSDITYTTFQFPSIGLAIAAAQPVIQNDGSYNIAYTYTIQNLGGLPLTGVQVVSDLGSTFGLPMSYTIVSRTFNGIAGNSGFTGSGNTNLLGSNATLAAGSTVTAVIVINLKNAGQYGTFNTQGQASGTAGTSVVTDLSVNGTVPDANGNGSAFDDQSPTPVTIQRPDIAIQKTVDQSSPYVGNNITFTITATNVGSGDAAGVNVEDPILTGFKFLSATPAVGTYNSTTGTWAIGILKAGESKTLTVTVQVNPAGVYDNTASCDHPEDIVTSNNSKKVTVTPIPSADVRITKIADKMTPDVLDVVTFTLTASNAGLSDATGVVVTDKLPAGLEPVSPYPAGLVYDPALRQFTWTIGNMAANTQQSQTIATTVSADIDRSNFTNTATIKANEHDPQPGNNTANVTIVPKEIVDLAITKTVTTIGNPIYPDAQATFTITVKNNGPNNCYDANVSDVLPSGFYGWTATPGKGSMNLTTGLWTIGALLKDEVVTLVLTAQIKPSGNYANTATIVTTDRDTDPSNNTASTPAIPVTPRTDLSIDIQGNSTADVGDPYTFDIIVKNAGPSVATGVKVDLLNIANGYTLQPSSDPGFNAGANVWTIGSLPAGSTVKLTLTGIVKPNADYNFNAHVSGNEDEITLANNDDNAVITVAQVADISVVKTVNNPNPEVGSTVQFNIVVTNNGPSTAHNVKVNETINTGGYTYSPTNVMLSIGTYNGNVWSVGTLPSGQSESMTITAVVVKPNGNYLNSVNAYADEKDKVPANNTSSVNPVPVQLADVGVSKSMDNMTPDAGTVVKFTIVATNYGPSTANNVEVNDLLNSGYTFQAASPTSGIYSGVTGKWNITKLLAGQSETLTITAMVNGDASSYDNTATIKANEKDKNPSNDSYTVKPTVRQTTDLQVKKVADKSTVDINGNVTFTITVTNNGASKASGVTLTDVLPAGLTFVSASPATYISGAGTWDAGTMNANTSKVLTIVTKATTVGTVTNTASVSGNEYDPIPGNNSNQAIVTIIPITDLAVNKTVDNSTPDVGTNVTFTITATNNGPSDATGVKVIDALPAGYTFVNAAPLMGTYAGNTWTIGSLLSGQSTSMTVTATVKASGPYANTATISGNETDRTTTNNSKTVTPVPVPVADLAVIKTVDNSNPDAGSIVKFTITATNNGPSTAANAVVTDLLGAGYTFQSYTATKGTYVDTNGKWTIGSMNNGKTETLTITAKVKGSGPYINTATITSTEKDKVPGNNSSNITPNVRPVTDLSITKTADKSTADINSYVTFTLTATNNGPSDANGVTVTDVLPQGLTFVSASSPAFNAGIWNIDNMGANTTQQLTIVAQATKVGSVTNVANISGTEYDPTPGNNSGQAIVNIIPITDLQITKTVDHTTPDVGSTVTFTITATNAGPSDATGVTVNDVLPAGYTLVANPDYNGTAWNIGTLTAGQSKQLTVQAVVKATGPYANTATITGNETDRNLTNNTDKATPVPVPVANIAVNKTADNMAPDAGTIITFTITATNAGPSPATSVIVSDLLNDGYTLQTSTPSVGTYNSGTGIWNIGTLNNGASATLTMVAKVKISGNYSNTATIQATEKDPDPTNNSKTITPAVRQVTDLAITKTVNNPTADAGSDVVFTLTATNKGVSDATGVVVNDLLPTGFTFVSANPQADYDDKTGVWTIGDMSPNATTTLTITATVNPTGVYANIANISGNEYDPVTTNNSDKATVNRIAVTDLEVQKVVDNNTPDVGTIVTFTITATNHGPSTATGVVVADVLPLGYAMQTNTPDAGAYDGTSWNIGSLNAGQSVKLIVTALVKATGPYRNTATISGTEVDRNPGNNSDEANPVPVPVADLAVIKSISNAAPDAGSTVTFTITATNNGPSTATTVTVTDQLLSGYKYLSQTASLGSYDETTGIWTIGNMTNGQTATLTIDAQVLPTGVYDNTAVISSPVKDKNTNNNTSAIATPQVRPVTDLAITKVVDKTTADVSSTVVFTLQATNNGPSTATNVSVQDLLPTGFTFVTVTGNGYDHTTGTWNIGTMNSGSSETLVITATVNPSGNYTNTATISGTEYDPNTSNNQQSATVTAIPVTDLEVIKTVDNNTPDVGSTVTFVVKATNHGPSPATNVAVTDAMPSGYQVTNSVVSAGALTGSTWNIGTLQDGETATLTITATVLATGNYSNTATVTGTEKDPDLTNNSRTVTPVPVPVTKLRISKTISNQTPDVSSQVTFTITATNDGPSDATSVTVKDILQSGYQFKQATATVGSYSQTTGIWNIGNLANGQTVTLQIVATVLPAGDYNNSATIDGNEKDTDPTNNTDAITPPVPVPVADISINKTISQQVPGTGDVVTFTIVVKNNGASNATNVVANDKLQSGFTFQQATADKGTYDNTTGIWNIGAMNANESATLTITVKVNTTGIYSNTATVTATEKDPVTTNNTSNVTIVPDPITDLYVTKAISNMAPPHTSDVTFTIVAGNNGPSDATGVTVTDILPSGYTLKSATPKVGTYNSTTGIWTIGQLANGASVQMTVVATVNKTGNYTNTATISGNETDRVIGNNSDQKTPVPVPLRTNDDHASTEEPDPVVIDVLKNDIYGNTGHDVHIQDKPQHGTVTVNADGTVTYTPVPGFGGTDTFTYYIQDQSGFASNVSTVTVDVTKRLVDLAIKKVIVTPPAEIAVGKNVIFELTVTNNSSKGASRVVVTDILANNVGDMEIKTSYDMGQESYDPATKTMRWNLDTLAPGQTVRMLITAKVTSGGNIQNTATVTGDNSDPDLSNNSATASTSPKGADVFIPTAFTPNGDGINDKFVILGIDKYPGSTLVVFNRWGNVVYRSNDYRNEWDGAQLNAGTYYYELVCPGNNGKISMKGWVQLVR</sequence>
<feature type="domain" description="DUF11" evidence="3">
    <location>
        <begin position="2697"/>
        <end position="2817"/>
    </location>
</feature>
<dbReference type="PANTHER" id="PTHR34819:SF3">
    <property type="entry name" value="CELL SURFACE PROTEIN"/>
    <property type="match status" value="1"/>
</dbReference>
<dbReference type="InterPro" id="IPR001434">
    <property type="entry name" value="OmcB-like_DUF11"/>
</dbReference>
<evidence type="ECO:0000313" key="4">
    <source>
        <dbReference type="EMBL" id="RAJ80341.1"/>
    </source>
</evidence>
<feature type="domain" description="DUF11" evidence="3">
    <location>
        <begin position="2487"/>
        <end position="2599"/>
    </location>
</feature>
<dbReference type="Gene3D" id="2.60.40.3080">
    <property type="match status" value="1"/>
</dbReference>
<dbReference type="RefSeq" id="WP_111593331.1">
    <property type="nucleotide sequence ID" value="NZ_QLMA01000005.1"/>
</dbReference>
<dbReference type="PANTHER" id="PTHR34819">
    <property type="entry name" value="LARGE CYSTEINE-RICH PERIPLASMIC PROTEIN OMCB"/>
    <property type="match status" value="1"/>
</dbReference>
<dbReference type="InterPro" id="IPR013783">
    <property type="entry name" value="Ig-like_fold"/>
</dbReference>
<keyword evidence="5" id="KW-1185">Reference proteome</keyword>
<feature type="domain" description="DUF11" evidence="3">
    <location>
        <begin position="1652"/>
        <end position="1764"/>
    </location>
</feature>
<evidence type="ECO:0000256" key="1">
    <source>
        <dbReference type="SAM" id="MobiDB-lite"/>
    </source>
</evidence>
<dbReference type="Pfam" id="PF13585">
    <property type="entry name" value="CHU_C"/>
    <property type="match status" value="1"/>
</dbReference>
<evidence type="ECO:0000259" key="3">
    <source>
        <dbReference type="Pfam" id="PF01345"/>
    </source>
</evidence>
<feature type="signal peptide" evidence="2">
    <location>
        <begin position="1"/>
        <end position="27"/>
    </location>
</feature>
<feature type="chain" id="PRO_5016367293" evidence="2">
    <location>
        <begin position="28"/>
        <end position="2908"/>
    </location>
</feature>
<gene>
    <name evidence="4" type="ORF">CLV59_105450</name>
</gene>
<feature type="domain" description="DUF11" evidence="3">
    <location>
        <begin position="1771"/>
        <end position="1880"/>
    </location>
</feature>
<protein>
    <submittedName>
        <fullName evidence="4">Putative repeat protein (TIGR01451 family)/gliding motility-associated-like protein</fullName>
    </submittedName>
</protein>
<dbReference type="EMBL" id="QLMA01000005">
    <property type="protein sequence ID" value="RAJ80341.1"/>
    <property type="molecule type" value="Genomic_DNA"/>
</dbReference>
<feature type="region of interest" description="Disordered" evidence="1">
    <location>
        <begin position="562"/>
        <end position="582"/>
    </location>
</feature>
<dbReference type="NCBIfam" id="TIGR04131">
    <property type="entry name" value="Bac_Flav_CTERM"/>
    <property type="match status" value="1"/>
</dbReference>
<feature type="region of interest" description="Disordered" evidence="1">
    <location>
        <begin position="2794"/>
        <end position="2819"/>
    </location>
</feature>
<feature type="domain" description="DUF11" evidence="3">
    <location>
        <begin position="825"/>
        <end position="937"/>
    </location>
</feature>
<accession>A0A327VWG2</accession>
<dbReference type="Gene3D" id="2.60.40.1170">
    <property type="entry name" value="Mu homology domain, subdomain B"/>
    <property type="match status" value="5"/>
</dbReference>
<dbReference type="Pfam" id="PF17963">
    <property type="entry name" value="Big_9"/>
    <property type="match status" value="1"/>
</dbReference>
<dbReference type="Proteomes" id="UP000249819">
    <property type="component" value="Unassembled WGS sequence"/>
</dbReference>
<feature type="domain" description="DUF11" evidence="3">
    <location>
        <begin position="337"/>
        <end position="455"/>
    </location>
</feature>
<feature type="domain" description="DUF11" evidence="3">
    <location>
        <begin position="2247"/>
        <end position="2358"/>
    </location>
</feature>
<dbReference type="InterPro" id="IPR047589">
    <property type="entry name" value="DUF11_rpt"/>
</dbReference>
<feature type="domain" description="DUF11" evidence="3">
    <location>
        <begin position="946"/>
        <end position="1055"/>
    </location>
</feature>
<proteinExistence type="predicted"/>
<name>A0A327VWG2_9BACT</name>
<dbReference type="OrthoDB" id="9816593at2"/>
<organism evidence="4 5">
    <name type="scientific">Chitinophaga dinghuensis</name>
    <dbReference type="NCBI Taxonomy" id="1539050"/>
    <lineage>
        <taxon>Bacteria</taxon>
        <taxon>Pseudomonadati</taxon>
        <taxon>Bacteroidota</taxon>
        <taxon>Chitinophagia</taxon>
        <taxon>Chitinophagales</taxon>
        <taxon>Chitinophagaceae</taxon>
        <taxon>Chitinophaga</taxon>
    </lineage>
</organism>
<dbReference type="Pfam" id="PF01345">
    <property type="entry name" value="DUF11"/>
    <property type="match status" value="21"/>
</dbReference>
<dbReference type="InterPro" id="IPR026341">
    <property type="entry name" value="T9SS_type_B"/>
</dbReference>
<feature type="domain" description="DUF11" evidence="3">
    <location>
        <begin position="1418"/>
        <end position="1524"/>
    </location>
</feature>
<evidence type="ECO:0000256" key="2">
    <source>
        <dbReference type="SAM" id="SignalP"/>
    </source>
</evidence>
<dbReference type="NCBIfam" id="TIGR01451">
    <property type="entry name" value="B_ant_repeat"/>
    <property type="match status" value="19"/>
</dbReference>
<feature type="domain" description="DUF11" evidence="3">
    <location>
        <begin position="1064"/>
        <end position="1174"/>
    </location>
</feature>
<keyword evidence="2" id="KW-0732">Signal</keyword>
<feature type="domain" description="DUF11" evidence="3">
    <location>
        <begin position="218"/>
        <end position="330"/>
    </location>
</feature>
<dbReference type="Gene3D" id="2.60.40.10">
    <property type="entry name" value="Immunoglobulins"/>
    <property type="match status" value="15"/>
</dbReference>
<evidence type="ECO:0000313" key="5">
    <source>
        <dbReference type="Proteomes" id="UP000249819"/>
    </source>
</evidence>
<feature type="domain" description="DUF11" evidence="3">
    <location>
        <begin position="2010"/>
        <end position="2121"/>
    </location>
</feature>